<gene>
    <name evidence="3" type="ORF">OTU49_017450</name>
</gene>
<comment type="caution">
    <text evidence="3">The sequence shown here is derived from an EMBL/GenBank/DDBJ whole genome shotgun (WGS) entry which is preliminary data.</text>
</comment>
<dbReference type="EMBL" id="JARKIK010000052">
    <property type="protein sequence ID" value="KAK8734038.1"/>
    <property type="molecule type" value="Genomic_DNA"/>
</dbReference>
<keyword evidence="2" id="KW-0472">Membrane</keyword>
<protein>
    <submittedName>
        <fullName evidence="3">Uncharacterized protein</fullName>
    </submittedName>
</protein>
<feature type="non-terminal residue" evidence="3">
    <location>
        <position position="159"/>
    </location>
</feature>
<keyword evidence="2" id="KW-0812">Transmembrane</keyword>
<keyword evidence="4" id="KW-1185">Reference proteome</keyword>
<accession>A0AAW0WP77</accession>
<evidence type="ECO:0000256" key="1">
    <source>
        <dbReference type="SAM" id="MobiDB-lite"/>
    </source>
</evidence>
<name>A0AAW0WP77_CHEQU</name>
<reference evidence="3" key="2">
    <citation type="submission" date="2024-01" db="EMBL/GenBank/DDBJ databases">
        <authorList>
            <person name="He J."/>
            <person name="Wang M."/>
            <person name="Zheng J."/>
            <person name="Liu Z."/>
        </authorList>
    </citation>
    <scope>NUCLEOTIDE SEQUENCE</scope>
    <source>
        <strain evidence="3">ZL_2023a</strain>
        <tissue evidence="3">Muscle</tissue>
    </source>
</reference>
<dbReference type="AlphaFoldDB" id="A0AAW0WP77"/>
<keyword evidence="2" id="KW-1133">Transmembrane helix</keyword>
<organism evidence="3 4">
    <name type="scientific">Cherax quadricarinatus</name>
    <name type="common">Australian red claw crayfish</name>
    <dbReference type="NCBI Taxonomy" id="27406"/>
    <lineage>
        <taxon>Eukaryota</taxon>
        <taxon>Metazoa</taxon>
        <taxon>Ecdysozoa</taxon>
        <taxon>Arthropoda</taxon>
        <taxon>Crustacea</taxon>
        <taxon>Multicrustacea</taxon>
        <taxon>Malacostraca</taxon>
        <taxon>Eumalacostraca</taxon>
        <taxon>Eucarida</taxon>
        <taxon>Decapoda</taxon>
        <taxon>Pleocyemata</taxon>
        <taxon>Astacidea</taxon>
        <taxon>Parastacoidea</taxon>
        <taxon>Parastacidae</taxon>
        <taxon>Cherax</taxon>
    </lineage>
</organism>
<dbReference type="InterPro" id="IPR042097">
    <property type="entry name" value="Aminopeptidase_N-like_N_sf"/>
</dbReference>
<dbReference type="Proteomes" id="UP001445076">
    <property type="component" value="Unassembled WGS sequence"/>
</dbReference>
<feature type="transmembrane region" description="Helical" evidence="2">
    <location>
        <begin position="35"/>
        <end position="58"/>
    </location>
</feature>
<feature type="compositionally biased region" description="Polar residues" evidence="1">
    <location>
        <begin position="80"/>
        <end position="94"/>
    </location>
</feature>
<sequence>MTSSQSRETLTMDMNQSAASVSFGKRNGWYVNRGVAFLLGLLFVSAVVATGLLVYYYAPHVRESGQDSQDLKDDRGRSPLQPSTHSPVETSPETPSKEKINVRLPRALKPLHYMVKLQPFINGNFSIIGYVEVEMEVVEPTSNITLHINDIITNNETIK</sequence>
<proteinExistence type="predicted"/>
<dbReference type="EMBL" id="JARKIK010000052">
    <property type="protein sequence ID" value="KAK8734039.1"/>
    <property type="molecule type" value="Genomic_DNA"/>
</dbReference>
<dbReference type="Gene3D" id="2.60.40.1730">
    <property type="entry name" value="tricorn interacting facor f3 domain"/>
    <property type="match status" value="1"/>
</dbReference>
<evidence type="ECO:0000313" key="3">
    <source>
        <dbReference type="EMBL" id="KAK8734038.1"/>
    </source>
</evidence>
<evidence type="ECO:0000313" key="4">
    <source>
        <dbReference type="Proteomes" id="UP001445076"/>
    </source>
</evidence>
<feature type="compositionally biased region" description="Basic and acidic residues" evidence="1">
    <location>
        <begin position="64"/>
        <end position="77"/>
    </location>
</feature>
<reference evidence="3 4" key="1">
    <citation type="journal article" date="2024" name="BMC Genomics">
        <title>Genome assembly of redclaw crayfish (Cherax quadricarinatus) provides insights into its immune adaptation and hypoxia tolerance.</title>
        <authorList>
            <person name="Liu Z."/>
            <person name="Zheng J."/>
            <person name="Li H."/>
            <person name="Fang K."/>
            <person name="Wang S."/>
            <person name="He J."/>
            <person name="Zhou D."/>
            <person name="Weng S."/>
            <person name="Chi M."/>
            <person name="Gu Z."/>
            <person name="He J."/>
            <person name="Li F."/>
            <person name="Wang M."/>
        </authorList>
    </citation>
    <scope>NUCLEOTIDE SEQUENCE [LARGE SCALE GENOMIC DNA]</scope>
    <source>
        <strain evidence="3">ZL_2023a</strain>
    </source>
</reference>
<feature type="region of interest" description="Disordered" evidence="1">
    <location>
        <begin position="64"/>
        <end position="99"/>
    </location>
</feature>
<evidence type="ECO:0000256" key="2">
    <source>
        <dbReference type="SAM" id="Phobius"/>
    </source>
</evidence>
<dbReference type="SUPFAM" id="SSF63737">
    <property type="entry name" value="Leukotriene A4 hydrolase N-terminal domain"/>
    <property type="match status" value="1"/>
</dbReference>